<organism evidence="3 4">
    <name type="scientific">Epilithonimonas mollis</name>
    <dbReference type="NCBI Taxonomy" id="216903"/>
    <lineage>
        <taxon>Bacteria</taxon>
        <taxon>Pseudomonadati</taxon>
        <taxon>Bacteroidota</taxon>
        <taxon>Flavobacteriia</taxon>
        <taxon>Flavobacteriales</taxon>
        <taxon>Weeksellaceae</taxon>
        <taxon>Chryseobacterium group</taxon>
        <taxon>Epilithonimonas</taxon>
    </lineage>
</organism>
<dbReference type="AlphaFoldDB" id="A0A1M6SB78"/>
<evidence type="ECO:0000313" key="3">
    <source>
        <dbReference type="EMBL" id="SHK42022.1"/>
    </source>
</evidence>
<evidence type="ECO:0000313" key="4">
    <source>
        <dbReference type="Proteomes" id="UP000184498"/>
    </source>
</evidence>
<feature type="signal peptide" evidence="2">
    <location>
        <begin position="1"/>
        <end position="18"/>
    </location>
</feature>
<accession>A0A1M6SB78</accession>
<protein>
    <recommendedName>
        <fullName evidence="5">Signal peptidase</fullName>
    </recommendedName>
</protein>
<evidence type="ECO:0008006" key="5">
    <source>
        <dbReference type="Google" id="ProtNLM"/>
    </source>
</evidence>
<keyword evidence="2" id="KW-0732">Signal</keyword>
<sequence length="100" mass="11037">MKRYLTLLYISLSAMCFAQYQNNVFEKDQAKNDQQSTVSGNDNTFDSQQSAKGVPDGGEQEEGPGNPGDPVPINRLVPVLLLSGVVLVIYYQRNNSKINV</sequence>
<feature type="chain" id="PRO_5013314262" description="Signal peptidase" evidence="2">
    <location>
        <begin position="19"/>
        <end position="100"/>
    </location>
</feature>
<feature type="compositionally biased region" description="Polar residues" evidence="1">
    <location>
        <begin position="32"/>
        <end position="51"/>
    </location>
</feature>
<name>A0A1M6SB78_9FLAO</name>
<evidence type="ECO:0000256" key="2">
    <source>
        <dbReference type="SAM" id="SignalP"/>
    </source>
</evidence>
<gene>
    <name evidence="3" type="ORF">SAMN05444371_2364</name>
</gene>
<proteinExistence type="predicted"/>
<reference evidence="4" key="1">
    <citation type="submission" date="2016-11" db="EMBL/GenBank/DDBJ databases">
        <authorList>
            <person name="Varghese N."/>
            <person name="Submissions S."/>
        </authorList>
    </citation>
    <scope>NUCLEOTIDE SEQUENCE [LARGE SCALE GENOMIC DNA]</scope>
    <source>
        <strain evidence="4">DSM 18016</strain>
    </source>
</reference>
<keyword evidence="4" id="KW-1185">Reference proteome</keyword>
<evidence type="ECO:0000256" key="1">
    <source>
        <dbReference type="SAM" id="MobiDB-lite"/>
    </source>
</evidence>
<dbReference type="EMBL" id="FRAM01000002">
    <property type="protein sequence ID" value="SHK42022.1"/>
    <property type="molecule type" value="Genomic_DNA"/>
</dbReference>
<dbReference type="Proteomes" id="UP000184498">
    <property type="component" value="Unassembled WGS sequence"/>
</dbReference>
<feature type="region of interest" description="Disordered" evidence="1">
    <location>
        <begin position="30"/>
        <end position="71"/>
    </location>
</feature>